<evidence type="ECO:0000259" key="3">
    <source>
        <dbReference type="Pfam" id="PF21348"/>
    </source>
</evidence>
<feature type="domain" description="Rhamnogalacturonan I lyase beta-sheet" evidence="2">
    <location>
        <begin position="24"/>
        <end position="109"/>
    </location>
</feature>
<reference evidence="4" key="1">
    <citation type="submission" date="2020-09" db="EMBL/GenBank/DDBJ databases">
        <authorList>
            <person name="Kim M.K."/>
        </authorList>
    </citation>
    <scope>NUCLEOTIDE SEQUENCE</scope>
    <source>
        <strain evidence="4">BT702</strain>
    </source>
</reference>
<dbReference type="InterPro" id="IPR028994">
    <property type="entry name" value="Integrin_alpha_N"/>
</dbReference>
<dbReference type="Gene3D" id="2.60.40.10">
    <property type="entry name" value="Immunoglobulins"/>
    <property type="match status" value="1"/>
</dbReference>
<accession>A0A927AVZ6</accession>
<dbReference type="InterPro" id="IPR041624">
    <property type="entry name" value="RGI_lyase"/>
</dbReference>
<evidence type="ECO:0000256" key="1">
    <source>
        <dbReference type="SAM" id="MobiDB-lite"/>
    </source>
</evidence>
<protein>
    <submittedName>
        <fullName evidence="4">Rhamnogalacturonan lyase</fullName>
    </submittedName>
</protein>
<dbReference type="AlphaFoldDB" id="A0A927AVZ6"/>
<sequence length="629" mass="69018">MTKSFLYLLLVGLLFQTVPSLAQRSMERLSRGVVAVRTSQNQVFVSWRLLINDPDNVAFNVYRTGKGSQPVKLNQRPLTGGTYFVDTSAKFRQDAVYSVRAVAGKTELKPEGSYTLSASATSPYLTIPLQTPADYTPNDASAADLDGDGTYELILHQASRGRDNSHKGFSDPPILEAYKLDGTLLWRINLGRNIREGAHYTQFMVYDLDGDGRAELACKTADGTIDGQGKVLGDSTKHWAKTDGPLEGKILDGPEFFTIFDGKTGAALATTDYIPSRYPTNGWGGVGGIGGNDNNGNRVDRFLACVAYLDGELPSVVMCRGYYGRTVLAAWDWRGGKLTSRWVFDSQQAPDGFSGMGNHNLTVTDVDNDGKDEIIYGSMCVNDNGKGLYTTKLRHGDALHVSDLDPARPGLEVWGIHENEAPIPGYEKGFGAALYDARTGEILWGAFPGEDVGRGVAEDIDPTNPGAELWWSGSNGLFTTKGKRIGDSPSSANFLVWWDGDLIRELLDGNHVDKYQANGPAIRLLTADSCSSNNGTKATPALSADLFGDWREEIVLRSNDNKSLRIYTTTIPTQHRLVTLMQDPQYRLSIAWQNVGYNQPPHPSFFLGQSMKQPPRPTYRFPTTNQLNR</sequence>
<name>A0A927AVZ6_9BACT</name>
<evidence type="ECO:0000313" key="5">
    <source>
        <dbReference type="Proteomes" id="UP000598820"/>
    </source>
</evidence>
<dbReference type="InterPro" id="IPR013783">
    <property type="entry name" value="Ig-like_fold"/>
</dbReference>
<organism evidence="4 5">
    <name type="scientific">Spirosoma profusum</name>
    <dbReference type="NCBI Taxonomy" id="2771354"/>
    <lineage>
        <taxon>Bacteria</taxon>
        <taxon>Pseudomonadati</taxon>
        <taxon>Bacteroidota</taxon>
        <taxon>Cytophagia</taxon>
        <taxon>Cytophagales</taxon>
        <taxon>Cytophagaceae</taxon>
        <taxon>Spirosoma</taxon>
    </lineage>
</organism>
<dbReference type="Pfam" id="PF21348">
    <property type="entry name" value="RGL11_C"/>
    <property type="match status" value="1"/>
</dbReference>
<evidence type="ECO:0000259" key="2">
    <source>
        <dbReference type="Pfam" id="PF18370"/>
    </source>
</evidence>
<dbReference type="Pfam" id="PF18370">
    <property type="entry name" value="RGI_lyase"/>
    <property type="match status" value="1"/>
</dbReference>
<dbReference type="Proteomes" id="UP000598820">
    <property type="component" value="Unassembled WGS sequence"/>
</dbReference>
<dbReference type="CDD" id="cd10318">
    <property type="entry name" value="RGL11"/>
    <property type="match status" value="1"/>
</dbReference>
<dbReference type="InterPro" id="IPR034641">
    <property type="entry name" value="RGL11"/>
</dbReference>
<dbReference type="SUPFAM" id="SSF69318">
    <property type="entry name" value="Integrin alpha N-terminal domain"/>
    <property type="match status" value="1"/>
</dbReference>
<feature type="domain" description="Rhamnogalacturonan lyase family 11 C-terminal" evidence="3">
    <location>
        <begin position="133"/>
        <end position="617"/>
    </location>
</feature>
<dbReference type="EMBL" id="JACWZY010000057">
    <property type="protein sequence ID" value="MBD2705468.1"/>
    <property type="molecule type" value="Genomic_DNA"/>
</dbReference>
<dbReference type="RefSeq" id="WP_190892915.1">
    <property type="nucleotide sequence ID" value="NZ_JACWZY010000057.1"/>
</dbReference>
<keyword evidence="5" id="KW-1185">Reference proteome</keyword>
<gene>
    <name evidence="4" type="ORF">IC229_32960</name>
</gene>
<dbReference type="PANTHER" id="PTHR43118:SF1">
    <property type="entry name" value="RHAMNOGALACTURONAN LYASE (EUROFUNG)"/>
    <property type="match status" value="1"/>
</dbReference>
<feature type="region of interest" description="Disordered" evidence="1">
    <location>
        <begin position="608"/>
        <end position="629"/>
    </location>
</feature>
<proteinExistence type="predicted"/>
<keyword evidence="4" id="KW-0456">Lyase</keyword>
<dbReference type="PANTHER" id="PTHR43118">
    <property type="entry name" value="RHAMNOGALACTURONAN LYASE (EUROFUNG)"/>
    <property type="match status" value="1"/>
</dbReference>
<dbReference type="GO" id="GO:0016829">
    <property type="term" value="F:lyase activity"/>
    <property type="evidence" value="ECO:0007669"/>
    <property type="project" value="UniProtKB-KW"/>
</dbReference>
<dbReference type="InterPro" id="IPR049366">
    <property type="entry name" value="RGL11_C"/>
</dbReference>
<comment type="caution">
    <text evidence="4">The sequence shown here is derived from an EMBL/GenBank/DDBJ whole genome shotgun (WGS) entry which is preliminary data.</text>
</comment>
<evidence type="ECO:0000313" key="4">
    <source>
        <dbReference type="EMBL" id="MBD2705468.1"/>
    </source>
</evidence>